<reference evidence="4" key="1">
    <citation type="journal article" date="2019" name="Int. J. Syst. Evol. Microbiol.">
        <title>The Global Catalogue of Microorganisms (GCM) 10K type strain sequencing project: providing services to taxonomists for standard genome sequencing and annotation.</title>
        <authorList>
            <consortium name="The Broad Institute Genomics Platform"/>
            <consortium name="The Broad Institute Genome Sequencing Center for Infectious Disease"/>
            <person name="Wu L."/>
            <person name="Ma J."/>
        </authorList>
    </citation>
    <scope>NUCLEOTIDE SEQUENCE [LARGE SCALE GENOMIC DNA]</scope>
    <source>
        <strain evidence="4">JCM 17441</strain>
    </source>
</reference>
<sequence>MTEDWAAPVYRPSRRPDDPFGAPSPWADPRPSPEAQRPQEPPDEPEPHREPEPPAAPPPHSERRSVLIGLLAAALIMIAVVGVGVALAVRDRGGPAAQAVEDAVRALAAAPGVGLQLTFAGPDGEAVDADLTFTSDGTGSGTITDPGGGRAEVRNSGLHTYVRADAAWWSRRAPEKLSGLAGRWIEPEPGVALPIGIGLALTPRALAGSIDSAVSGVDPKTIGAVDWRGRAADIVQYHDWTVAVTKTSPPSVVWLGGPLTDNGPLQPAGRSGGGQQVAIALAEPDGDALAQARAAVAELLTPAAAGLTSAGAPAPSAAPPAAPERVSQFQVGVTAAPRWAIRANAPACESSQCVWSVTVTNVGTATAEATVLAGVAPGTQVRTVPLGALQPGAWATTPVMTFANPGSVRYSVQVYSPTLDGPDPAPRKRLVALGVDPSQSPVVNELDPALQQQLLAAADLMTRGRTSLGADEPSQVVGALEWLVADRLLPDLQAIVASGRLDDPANLAARLGQRDARRAVELTASLLRADPAAHVRLGGAGAALTDVTNQRAYRILPDPAQAPPGPATTAVLYLEPTGPEHNLDRAGLEAFYQAPEHHRRLDDALCPGGAPVADELLIVNRAGSARWAKDRFHTLAAACP</sequence>
<evidence type="ECO:0000313" key="3">
    <source>
        <dbReference type="EMBL" id="GAA4258162.1"/>
    </source>
</evidence>
<evidence type="ECO:0000313" key="4">
    <source>
        <dbReference type="Proteomes" id="UP001500620"/>
    </source>
</evidence>
<accession>A0ABP8DKS6</accession>
<dbReference type="EMBL" id="BAABAT010000030">
    <property type="protein sequence ID" value="GAA4258162.1"/>
    <property type="molecule type" value="Genomic_DNA"/>
</dbReference>
<name>A0ABP8DKS6_9ACTN</name>
<feature type="region of interest" description="Disordered" evidence="1">
    <location>
        <begin position="1"/>
        <end position="62"/>
    </location>
</feature>
<evidence type="ECO:0000256" key="1">
    <source>
        <dbReference type="SAM" id="MobiDB-lite"/>
    </source>
</evidence>
<keyword evidence="2" id="KW-1133">Transmembrane helix</keyword>
<keyword evidence="4" id="KW-1185">Reference proteome</keyword>
<organism evidence="3 4">
    <name type="scientific">Dactylosporangium darangshiense</name>
    <dbReference type="NCBI Taxonomy" id="579108"/>
    <lineage>
        <taxon>Bacteria</taxon>
        <taxon>Bacillati</taxon>
        <taxon>Actinomycetota</taxon>
        <taxon>Actinomycetes</taxon>
        <taxon>Micromonosporales</taxon>
        <taxon>Micromonosporaceae</taxon>
        <taxon>Dactylosporangium</taxon>
    </lineage>
</organism>
<protein>
    <submittedName>
        <fullName evidence="3">Uncharacterized protein</fullName>
    </submittedName>
</protein>
<keyword evidence="2" id="KW-0812">Transmembrane</keyword>
<dbReference type="RefSeq" id="WP_345135099.1">
    <property type="nucleotide sequence ID" value="NZ_BAABAT010000030.1"/>
</dbReference>
<dbReference type="Proteomes" id="UP001500620">
    <property type="component" value="Unassembled WGS sequence"/>
</dbReference>
<gene>
    <name evidence="3" type="ORF">GCM10022255_077790</name>
</gene>
<evidence type="ECO:0000256" key="2">
    <source>
        <dbReference type="SAM" id="Phobius"/>
    </source>
</evidence>
<keyword evidence="2" id="KW-0472">Membrane</keyword>
<feature type="transmembrane region" description="Helical" evidence="2">
    <location>
        <begin position="66"/>
        <end position="89"/>
    </location>
</feature>
<proteinExistence type="predicted"/>
<comment type="caution">
    <text evidence="3">The sequence shown here is derived from an EMBL/GenBank/DDBJ whole genome shotgun (WGS) entry which is preliminary data.</text>
</comment>